<proteinExistence type="predicted"/>
<feature type="transmembrane region" description="Helical" evidence="1">
    <location>
        <begin position="50"/>
        <end position="70"/>
    </location>
</feature>
<keyword evidence="1" id="KW-0812">Transmembrane</keyword>
<evidence type="ECO:0000313" key="3">
    <source>
        <dbReference type="Proteomes" id="UP000605013"/>
    </source>
</evidence>
<evidence type="ECO:0000313" key="2">
    <source>
        <dbReference type="EMBL" id="MBL7558269.1"/>
    </source>
</evidence>
<comment type="caution">
    <text evidence="2">The sequence shown here is derived from an EMBL/GenBank/DDBJ whole genome shotgun (WGS) entry which is preliminary data.</text>
</comment>
<evidence type="ECO:0008006" key="4">
    <source>
        <dbReference type="Google" id="ProtNLM"/>
    </source>
</evidence>
<feature type="transmembrane region" description="Helical" evidence="1">
    <location>
        <begin position="122"/>
        <end position="141"/>
    </location>
</feature>
<accession>A0ABS1WGK9</accession>
<protein>
    <recommendedName>
        <fullName evidence="4">DUF2975 domain-containing protein</fullName>
    </recommendedName>
</protein>
<dbReference type="EMBL" id="JAEMEF010000001">
    <property type="protein sequence ID" value="MBL7558269.1"/>
    <property type="molecule type" value="Genomic_DNA"/>
</dbReference>
<organism evidence="2 3">
    <name type="scientific">Olleya sediminilitoris</name>
    <dbReference type="NCBI Taxonomy" id="2795739"/>
    <lineage>
        <taxon>Bacteria</taxon>
        <taxon>Pseudomonadati</taxon>
        <taxon>Bacteroidota</taxon>
        <taxon>Flavobacteriia</taxon>
        <taxon>Flavobacteriales</taxon>
        <taxon>Flavobacteriaceae</taxon>
    </lineage>
</organism>
<dbReference type="RefSeq" id="WP_162874873.1">
    <property type="nucleotide sequence ID" value="NZ_JAEMEF010000001.1"/>
</dbReference>
<gene>
    <name evidence="2" type="ORF">JAO71_00525</name>
</gene>
<feature type="transmembrane region" description="Helical" evidence="1">
    <location>
        <begin position="97"/>
        <end position="116"/>
    </location>
</feature>
<evidence type="ECO:0000256" key="1">
    <source>
        <dbReference type="SAM" id="Phobius"/>
    </source>
</evidence>
<dbReference type="Proteomes" id="UP000605013">
    <property type="component" value="Unassembled WGS sequence"/>
</dbReference>
<sequence>MRKIRILHWFIIALIVIYCVVFLSNIYLVVYTPDFMNFSEEFYQKFIFGYYTQFVGLAISVVTFIALFFLERGLKDTVKKGFFNNNNVIKFKRTGQLFMVSGSLSLIWSITLLIYFNGMTLFSGLSSSMLLILVGFGLIILTDFINNGNQLQQENNLTI</sequence>
<keyword evidence="1" id="KW-0472">Membrane</keyword>
<reference evidence="2 3" key="1">
    <citation type="submission" date="2020-12" db="EMBL/GenBank/DDBJ databases">
        <title>Olleya sediminilitoris sp. nov., isolated from a tidal flat.</title>
        <authorList>
            <person name="Park S."/>
            <person name="Yoon J.-H."/>
        </authorList>
    </citation>
    <scope>NUCLEOTIDE SEQUENCE [LARGE SCALE GENOMIC DNA]</scope>
    <source>
        <strain evidence="2 3">YSTF-M6</strain>
    </source>
</reference>
<feature type="transmembrane region" description="Helical" evidence="1">
    <location>
        <begin position="7"/>
        <end position="30"/>
    </location>
</feature>
<keyword evidence="1" id="KW-1133">Transmembrane helix</keyword>
<keyword evidence="3" id="KW-1185">Reference proteome</keyword>
<name>A0ABS1WGK9_9FLAO</name>